<dbReference type="InterPro" id="IPR015943">
    <property type="entry name" value="WD40/YVTN_repeat-like_dom_sf"/>
</dbReference>
<dbReference type="Proteomes" id="UP000464524">
    <property type="component" value="Chromosome"/>
</dbReference>
<proteinExistence type="predicted"/>
<evidence type="ECO:0000256" key="1">
    <source>
        <dbReference type="ARBA" id="ARBA00022531"/>
    </source>
</evidence>
<feature type="signal peptide" evidence="3">
    <location>
        <begin position="1"/>
        <end position="22"/>
    </location>
</feature>
<dbReference type="SUPFAM" id="SSF50939">
    <property type="entry name" value="Sialidases"/>
    <property type="match status" value="1"/>
</dbReference>
<keyword evidence="3" id="KW-0732">Signal</keyword>
<dbReference type="RefSeq" id="WP_160178231.1">
    <property type="nucleotide sequence ID" value="NZ_CP047656.1"/>
</dbReference>
<evidence type="ECO:0000256" key="3">
    <source>
        <dbReference type="SAM" id="SignalP"/>
    </source>
</evidence>
<dbReference type="InterPro" id="IPR036278">
    <property type="entry name" value="Sialidase_sf"/>
</dbReference>
<reference evidence="5 6" key="1">
    <citation type="submission" date="2019-12" db="EMBL/GenBank/DDBJ databases">
        <title>Genome sequencing and assembly of endphytes of Porphyra tenera.</title>
        <authorList>
            <person name="Park J.M."/>
            <person name="Shin R."/>
            <person name="Jo S.H."/>
        </authorList>
    </citation>
    <scope>NUCLEOTIDE SEQUENCE [LARGE SCALE GENOMIC DNA]</scope>
    <source>
        <strain evidence="5 6">GPM4</strain>
    </source>
</reference>
<evidence type="ECO:0000256" key="2">
    <source>
        <dbReference type="ARBA" id="ARBA00023276"/>
    </source>
</evidence>
<keyword evidence="6" id="KW-1185">Reference proteome</keyword>
<gene>
    <name evidence="5" type="ORF">FX988_00554</name>
</gene>
<dbReference type="Pfam" id="PF14870">
    <property type="entry name" value="PSII_BNR"/>
    <property type="match status" value="1"/>
</dbReference>
<evidence type="ECO:0000313" key="6">
    <source>
        <dbReference type="Proteomes" id="UP000464524"/>
    </source>
</evidence>
<dbReference type="InterPro" id="IPR028203">
    <property type="entry name" value="PSII_CF48-like_dom"/>
</dbReference>
<dbReference type="PANTHER" id="PTHR47199">
    <property type="entry name" value="PHOTOSYSTEM II STABILITY/ASSEMBLY FACTOR HCF136, CHLOROPLASTIC"/>
    <property type="match status" value="1"/>
</dbReference>
<keyword evidence="1" id="KW-0602">Photosynthesis</keyword>
<evidence type="ECO:0000313" key="5">
    <source>
        <dbReference type="EMBL" id="QHJ10342.1"/>
    </source>
</evidence>
<feature type="chain" id="PRO_5032510681" evidence="3">
    <location>
        <begin position="23"/>
        <end position="332"/>
    </location>
</feature>
<dbReference type="EMBL" id="CP047656">
    <property type="protein sequence ID" value="QHJ10342.1"/>
    <property type="molecule type" value="Genomic_DNA"/>
</dbReference>
<organism evidence="5 6">
    <name type="scientific">Paraglaciecola mesophila</name>
    <dbReference type="NCBI Taxonomy" id="197222"/>
    <lineage>
        <taxon>Bacteria</taxon>
        <taxon>Pseudomonadati</taxon>
        <taxon>Pseudomonadota</taxon>
        <taxon>Gammaproteobacteria</taxon>
        <taxon>Alteromonadales</taxon>
        <taxon>Alteromonadaceae</taxon>
        <taxon>Paraglaciecola</taxon>
    </lineage>
</organism>
<sequence length="332" mass="36299">MKLSLASAVIAVLLAPLPSIHAAQTSFQAPLVDQSLLLDITQNSGQLVAVGERGHIIRSMDGQNWQQVEVPSTSTLTGVYFIGQQGWAVGHDFVILHTKNNGLNWEVQHFDPEQERPLLDLVFFNENHGIAIGAYGAFLRTQDGGKTWQSELHAEFVSQYDQDYLNEIRLEDEAFYKEELAAILPHLNSISVSGENVYIAGEAGLLAKSTDKGQTWKRMDIDYQGSFFNIAQAKSGQLIATGLRGNVFVFDQDAQQWNAIDAGSKASMNAVVSVDASRTVLLGNNGAVVTMQGDDVSYTQQSDGQTLVNGVFYNNQIIAVSVDGIKHLQQAR</sequence>
<dbReference type="AlphaFoldDB" id="A0A857JGF6"/>
<protein>
    <submittedName>
        <fullName evidence="5">Ycf48-like protein</fullName>
    </submittedName>
</protein>
<dbReference type="KEGG" id="pmes:FX988_00554"/>
<dbReference type="GO" id="GO:0015979">
    <property type="term" value="P:photosynthesis"/>
    <property type="evidence" value="ECO:0007669"/>
    <property type="project" value="UniProtKB-KW"/>
</dbReference>
<name>A0A857JGF6_9ALTE</name>
<feature type="domain" description="Photosynthesis system II assembly factor Ycf48/Hcf136-like" evidence="4">
    <location>
        <begin position="105"/>
        <end position="222"/>
    </location>
</feature>
<dbReference type="GO" id="GO:0009523">
    <property type="term" value="C:photosystem II"/>
    <property type="evidence" value="ECO:0007669"/>
    <property type="project" value="UniProtKB-KW"/>
</dbReference>
<accession>A0A857JGF6</accession>
<evidence type="ECO:0000259" key="4">
    <source>
        <dbReference type="Pfam" id="PF14870"/>
    </source>
</evidence>
<dbReference type="OrthoDB" id="9813892at2"/>
<dbReference type="PANTHER" id="PTHR47199:SF2">
    <property type="entry name" value="PHOTOSYSTEM II STABILITY_ASSEMBLY FACTOR HCF136, CHLOROPLASTIC"/>
    <property type="match status" value="1"/>
</dbReference>
<keyword evidence="2" id="KW-0604">Photosystem II</keyword>
<dbReference type="Gene3D" id="2.130.10.10">
    <property type="entry name" value="YVTN repeat-like/Quinoprotein amine dehydrogenase"/>
    <property type="match status" value="1"/>
</dbReference>